<organism evidence="2 3">
    <name type="scientific">Rhodotorula mucilaginosa</name>
    <name type="common">Yeast</name>
    <name type="synonym">Rhodotorula rubra</name>
    <dbReference type="NCBI Taxonomy" id="5537"/>
    <lineage>
        <taxon>Eukaryota</taxon>
        <taxon>Fungi</taxon>
        <taxon>Dikarya</taxon>
        <taxon>Basidiomycota</taxon>
        <taxon>Pucciniomycotina</taxon>
        <taxon>Microbotryomycetes</taxon>
        <taxon>Sporidiobolales</taxon>
        <taxon>Sporidiobolaceae</taxon>
        <taxon>Rhodotorula</taxon>
    </lineage>
</organism>
<dbReference type="Proteomes" id="UP000777482">
    <property type="component" value="Unassembled WGS sequence"/>
</dbReference>
<feature type="region of interest" description="Disordered" evidence="1">
    <location>
        <begin position="534"/>
        <end position="566"/>
    </location>
</feature>
<feature type="compositionally biased region" description="Pro residues" evidence="1">
    <location>
        <begin position="65"/>
        <end position="74"/>
    </location>
</feature>
<accession>A0A9P6VX14</accession>
<dbReference type="OrthoDB" id="1111734at2759"/>
<proteinExistence type="predicted"/>
<protein>
    <submittedName>
        <fullName evidence="2">Uncharacterized protein</fullName>
    </submittedName>
</protein>
<evidence type="ECO:0000313" key="2">
    <source>
        <dbReference type="EMBL" id="KAG0658217.1"/>
    </source>
</evidence>
<evidence type="ECO:0000256" key="1">
    <source>
        <dbReference type="SAM" id="MobiDB-lite"/>
    </source>
</evidence>
<dbReference type="InterPro" id="IPR036188">
    <property type="entry name" value="FAD/NAD-bd_sf"/>
</dbReference>
<feature type="compositionally biased region" description="Low complexity" evidence="1">
    <location>
        <begin position="534"/>
        <end position="552"/>
    </location>
</feature>
<comment type="caution">
    <text evidence="2">The sequence shown here is derived from an EMBL/GenBank/DDBJ whole genome shotgun (WGS) entry which is preliminary data.</text>
</comment>
<feature type="region of interest" description="Disordered" evidence="1">
    <location>
        <begin position="56"/>
        <end position="124"/>
    </location>
</feature>
<dbReference type="EMBL" id="PUHQ01000069">
    <property type="protein sequence ID" value="KAG0658217.1"/>
    <property type="molecule type" value="Genomic_DNA"/>
</dbReference>
<feature type="compositionally biased region" description="Low complexity" evidence="1">
    <location>
        <begin position="111"/>
        <end position="120"/>
    </location>
</feature>
<keyword evidence="3" id="KW-1185">Reference proteome</keyword>
<evidence type="ECO:0000313" key="3">
    <source>
        <dbReference type="Proteomes" id="UP000777482"/>
    </source>
</evidence>
<dbReference type="AlphaFoldDB" id="A0A9P6VX14"/>
<dbReference type="SUPFAM" id="SSF51905">
    <property type="entry name" value="FAD/NAD(P)-binding domain"/>
    <property type="match status" value="1"/>
</dbReference>
<name>A0A9P6VX14_RHOMI</name>
<dbReference type="GO" id="GO:0016491">
    <property type="term" value="F:oxidoreductase activity"/>
    <property type="evidence" value="ECO:0007669"/>
    <property type="project" value="TreeGrafter"/>
</dbReference>
<reference evidence="2 3" key="1">
    <citation type="submission" date="2020-11" db="EMBL/GenBank/DDBJ databases">
        <title>Kefir isolates.</title>
        <authorList>
            <person name="Marcisauskas S."/>
            <person name="Kim Y."/>
            <person name="Blasche S."/>
        </authorList>
    </citation>
    <scope>NUCLEOTIDE SEQUENCE [LARGE SCALE GENOMIC DNA]</scope>
    <source>
        <strain evidence="2 3">KR</strain>
    </source>
</reference>
<feature type="compositionally biased region" description="Acidic residues" evidence="1">
    <location>
        <begin position="78"/>
        <end position="90"/>
    </location>
</feature>
<sequence>MDTASLSIKSDTDETFRVDVPMRSINGGSHGRVRKLYQHLGVPLVRSDFSYSFSRLAAPSSSSPLRPPPPPPSRPDADTSDEEEAEEADELSTPPPAYSEATESSRPPSPGADSDSASDPKLAIPARPCQTTSLLYQGASGLRWPPLSLPSHFHSASTSLGEKVAYVAETACLALSYLYLLALAFFYVSLGLSRPPSTTTRRHQSRTSSSFERFGIANVAAVPLQEFCEKHRVPRQMVDKVLIPLMAAVATIGVDQARRMPTGEVLDYIVDTFAHSHYVTDPSVGVRGIVRRLVAPIPPAQIHLGIEITRIEALVAQPDAAYRIHYRCQESGTSEQVGLRSLEVDHVVFATQADQAARLLSTLGSSGSTTTTATEEAEDSLTVEAIEALHTFTYVRTLVVTHRDQSVLPVDDEDRRDLNLAVFEEPESFSASGSSSMVEQQHWDESLDYLPPSSVQTTHIISPIRRRAHHPHSTAASKANAPPAPTAAVLQTTNPIVPIDAKHILSSTWFSRAFATAESQAILGRFLLLPSSTPSPSPSTSSSSTPSSSSSSLQGRALGYPTTSSSTTTTGGIWFVGSYVATGFPLLEGCVSSAENVVRALVRQERATFDGPWLF</sequence>
<dbReference type="PANTHER" id="PTHR42923">
    <property type="entry name" value="PROTOPORPHYRINOGEN OXIDASE"/>
    <property type="match status" value="1"/>
</dbReference>
<gene>
    <name evidence="2" type="ORF">C6P46_005876</name>
</gene>
<dbReference type="InterPro" id="IPR050464">
    <property type="entry name" value="Zeta_carotene_desat/Oxidored"/>
</dbReference>
<dbReference type="PANTHER" id="PTHR42923:SF42">
    <property type="entry name" value="AMINE OXIDASE DOMAIN-CONTAINING PROTEIN"/>
    <property type="match status" value="1"/>
</dbReference>